<dbReference type="AlphaFoldDB" id="A0AAD8PAU7"/>
<gene>
    <name evidence="2" type="ORF">QVD17_05808</name>
</gene>
<reference evidence="2" key="1">
    <citation type="journal article" date="2023" name="bioRxiv">
        <title>Improved chromosome-level genome assembly for marigold (Tagetes erecta).</title>
        <authorList>
            <person name="Jiang F."/>
            <person name="Yuan L."/>
            <person name="Wang S."/>
            <person name="Wang H."/>
            <person name="Xu D."/>
            <person name="Wang A."/>
            <person name="Fan W."/>
        </authorList>
    </citation>
    <scope>NUCLEOTIDE SEQUENCE</scope>
    <source>
        <strain evidence="2">WSJ</strain>
        <tissue evidence="2">Leaf</tissue>
    </source>
</reference>
<comment type="caution">
    <text evidence="2">The sequence shown here is derived from an EMBL/GenBank/DDBJ whole genome shotgun (WGS) entry which is preliminary data.</text>
</comment>
<evidence type="ECO:0000313" key="2">
    <source>
        <dbReference type="EMBL" id="KAK1439983.1"/>
    </source>
</evidence>
<dbReference type="PANTHER" id="PTHR31066">
    <property type="entry name" value="OS05G0427100 PROTEIN-RELATED"/>
    <property type="match status" value="1"/>
</dbReference>
<dbReference type="Gene3D" id="3.10.20.90">
    <property type="entry name" value="Phosphatidylinositol 3-kinase Catalytic Subunit, Chain A, domain 1"/>
    <property type="match status" value="1"/>
</dbReference>
<evidence type="ECO:0000313" key="3">
    <source>
        <dbReference type="Proteomes" id="UP001229421"/>
    </source>
</evidence>
<feature type="domain" description="PB1" evidence="1">
    <location>
        <begin position="30"/>
        <end position="120"/>
    </location>
</feature>
<dbReference type="FunFam" id="3.10.20.90:FF:000058">
    <property type="entry name" value="Octicosapeptide/phox/Bem1p domain kinase superfamily protein"/>
    <property type="match status" value="1"/>
</dbReference>
<dbReference type="CDD" id="cd06410">
    <property type="entry name" value="PB1_UP2"/>
    <property type="match status" value="1"/>
</dbReference>
<protein>
    <recommendedName>
        <fullName evidence="1">PB1 domain-containing protein</fullName>
    </recommendedName>
</protein>
<dbReference type="EMBL" id="JAUHHV010000001">
    <property type="protein sequence ID" value="KAK1439983.1"/>
    <property type="molecule type" value="Genomic_DNA"/>
</dbReference>
<dbReference type="Pfam" id="PF00564">
    <property type="entry name" value="PB1"/>
    <property type="match status" value="1"/>
</dbReference>
<name>A0AAD8PAU7_TARER</name>
<proteinExistence type="predicted"/>
<dbReference type="PANTHER" id="PTHR31066:SF100">
    <property type="entry name" value="PB1 DOMAIN-CONTAINING PROTEIN"/>
    <property type="match status" value="1"/>
</dbReference>
<organism evidence="2 3">
    <name type="scientific">Tagetes erecta</name>
    <name type="common">African marigold</name>
    <dbReference type="NCBI Taxonomy" id="13708"/>
    <lineage>
        <taxon>Eukaryota</taxon>
        <taxon>Viridiplantae</taxon>
        <taxon>Streptophyta</taxon>
        <taxon>Embryophyta</taxon>
        <taxon>Tracheophyta</taxon>
        <taxon>Spermatophyta</taxon>
        <taxon>Magnoliopsida</taxon>
        <taxon>eudicotyledons</taxon>
        <taxon>Gunneridae</taxon>
        <taxon>Pentapetalae</taxon>
        <taxon>asterids</taxon>
        <taxon>campanulids</taxon>
        <taxon>Asterales</taxon>
        <taxon>Asteraceae</taxon>
        <taxon>Asteroideae</taxon>
        <taxon>Heliantheae alliance</taxon>
        <taxon>Tageteae</taxon>
        <taxon>Tagetes</taxon>
    </lineage>
</organism>
<keyword evidence="3" id="KW-1185">Reference proteome</keyword>
<evidence type="ECO:0000259" key="1">
    <source>
        <dbReference type="SMART" id="SM00666"/>
    </source>
</evidence>
<dbReference type="SMART" id="SM00666">
    <property type="entry name" value="PB1"/>
    <property type="match status" value="1"/>
</dbReference>
<dbReference type="Proteomes" id="UP001229421">
    <property type="component" value="Unassembled WGS sequence"/>
</dbReference>
<dbReference type="InterPro" id="IPR053198">
    <property type="entry name" value="Gynoecium_Dev_Regulator"/>
</dbReference>
<accession>A0AAD8PAU7</accession>
<sequence>MNNNSGDIDPDNITKVKFICSYGGKIQPRPHDNQLSYIGGETKILAVDRSVNFTTLIAKLSALCDRDVCFKYQLPGEDLDALISVTNDDDLQHMMHEYDRLNLSKPSHSLSKLRLFLLPLTQTPALTPVHSFGSIDPRSEQQHIVDHQISDPKLVTQEIELHPIQKHIQDDNEYFGAKLTGNVAPVTEYQITDCFTTTTISPDQQPVYVIQNINPAASVYQTPNAMPVNVMSHVGHGQGYYVHACDQQGYSVMAPQAHVATQQTTVSSQQQFVAQTYTEAAYDGRQVYYTTTHGAVVASTPQPLQPQYQAMDGHVLCQGINGGKIVAAANVKDFI</sequence>
<dbReference type="InterPro" id="IPR000270">
    <property type="entry name" value="PB1_dom"/>
</dbReference>
<dbReference type="SUPFAM" id="SSF54277">
    <property type="entry name" value="CAD &amp; PB1 domains"/>
    <property type="match status" value="1"/>
</dbReference>